<dbReference type="Pfam" id="PF00455">
    <property type="entry name" value="DeoRC"/>
    <property type="match status" value="1"/>
</dbReference>
<dbReference type="Pfam" id="PF08220">
    <property type="entry name" value="HTH_DeoR"/>
    <property type="match status" value="1"/>
</dbReference>
<keyword evidence="2" id="KW-0238">DNA-binding</keyword>
<accession>A0A1B9P0K3</accession>
<dbReference type="SUPFAM" id="SSF46785">
    <property type="entry name" value="Winged helix' DNA-binding domain"/>
    <property type="match status" value="1"/>
</dbReference>
<dbReference type="PANTHER" id="PTHR30363">
    <property type="entry name" value="HTH-TYPE TRANSCRIPTIONAL REGULATOR SRLR-RELATED"/>
    <property type="match status" value="1"/>
</dbReference>
<keyword evidence="1" id="KW-0805">Transcription regulation</keyword>
<dbReference type="EMBL" id="MAJU01000008">
    <property type="protein sequence ID" value="OCH21889.1"/>
    <property type="molecule type" value="Genomic_DNA"/>
</dbReference>
<dbReference type="OrthoDB" id="9814815at2"/>
<dbReference type="InterPro" id="IPR001034">
    <property type="entry name" value="DeoR_HTH"/>
</dbReference>
<name>A0A1B9P0K3_ALILO</name>
<dbReference type="SMART" id="SM01134">
    <property type="entry name" value="DeoRC"/>
    <property type="match status" value="1"/>
</dbReference>
<dbReference type="Proteomes" id="UP000093523">
    <property type="component" value="Unassembled WGS sequence"/>
</dbReference>
<dbReference type="PROSITE" id="PS51000">
    <property type="entry name" value="HTH_DEOR_2"/>
    <property type="match status" value="1"/>
</dbReference>
<protein>
    <recommendedName>
        <fullName evidence="4">HTH deoR-type domain-containing protein</fullName>
    </recommendedName>
</protein>
<gene>
    <name evidence="5" type="ORF">A6E04_08495</name>
</gene>
<dbReference type="GO" id="GO:0003677">
    <property type="term" value="F:DNA binding"/>
    <property type="evidence" value="ECO:0007669"/>
    <property type="project" value="UniProtKB-KW"/>
</dbReference>
<evidence type="ECO:0000259" key="4">
    <source>
        <dbReference type="PROSITE" id="PS51000"/>
    </source>
</evidence>
<keyword evidence="3" id="KW-0804">Transcription</keyword>
<dbReference type="InterPro" id="IPR050313">
    <property type="entry name" value="Carb_Metab_HTH_regulators"/>
</dbReference>
<evidence type="ECO:0000313" key="6">
    <source>
        <dbReference type="Proteomes" id="UP000093523"/>
    </source>
</evidence>
<sequence>MKITLNSDTTKPSLERRLEIVNLVGLRGKLHVDELSTIFHVTGATIRADLRFLEKNGFLIRAHGYALVNKAVLSQLSDSNKKAQQTVDSRLDFFGQTVAKLLQENDSIFIDSNKLIRQSMRAVKDWRHSKVVSNDLNLVRTLHIQNIHLFMTGGRVNLDLMKFTGSQMIKNVKSHRFSKSFIFIDGFSSSQGVFANSESDAELIKTLRDISEQIIVIATSECFENHSQFWVFDTSSIDAVITDENVSMEVLDNLKSNNVTIFKPT</sequence>
<organism evidence="5 6">
    <name type="scientific">Aliivibrio logei</name>
    <name type="common">Vibrio logei</name>
    <dbReference type="NCBI Taxonomy" id="688"/>
    <lineage>
        <taxon>Bacteria</taxon>
        <taxon>Pseudomonadati</taxon>
        <taxon>Pseudomonadota</taxon>
        <taxon>Gammaproteobacteria</taxon>
        <taxon>Vibrionales</taxon>
        <taxon>Vibrionaceae</taxon>
        <taxon>Aliivibrio</taxon>
    </lineage>
</organism>
<evidence type="ECO:0000313" key="5">
    <source>
        <dbReference type="EMBL" id="OCH21889.1"/>
    </source>
</evidence>
<dbReference type="InterPro" id="IPR037171">
    <property type="entry name" value="NagB/RpiA_transferase-like"/>
</dbReference>
<evidence type="ECO:0000256" key="1">
    <source>
        <dbReference type="ARBA" id="ARBA00023015"/>
    </source>
</evidence>
<dbReference type="SUPFAM" id="SSF100950">
    <property type="entry name" value="NagB/RpiA/CoA transferase-like"/>
    <property type="match status" value="1"/>
</dbReference>
<reference evidence="5 6" key="1">
    <citation type="submission" date="2016-06" db="EMBL/GenBank/DDBJ databases">
        <authorList>
            <person name="Kjaerup R.B."/>
            <person name="Dalgaard T.S."/>
            <person name="Juul-Madsen H.R."/>
        </authorList>
    </citation>
    <scope>NUCLEOTIDE SEQUENCE [LARGE SCALE GENOMIC DNA]</scope>
    <source>
        <strain evidence="5 6">1S159</strain>
    </source>
</reference>
<dbReference type="AlphaFoldDB" id="A0A1B9P0K3"/>
<feature type="domain" description="HTH deoR-type" evidence="4">
    <location>
        <begin position="13"/>
        <end position="68"/>
    </location>
</feature>
<comment type="caution">
    <text evidence="5">The sequence shown here is derived from an EMBL/GenBank/DDBJ whole genome shotgun (WGS) entry which is preliminary data.</text>
</comment>
<evidence type="ECO:0000256" key="2">
    <source>
        <dbReference type="ARBA" id="ARBA00023125"/>
    </source>
</evidence>
<dbReference type="PROSITE" id="PS00894">
    <property type="entry name" value="HTH_DEOR_1"/>
    <property type="match status" value="1"/>
</dbReference>
<dbReference type="InterPro" id="IPR018356">
    <property type="entry name" value="Tscrpt_reg_HTH_DeoR_CS"/>
</dbReference>
<dbReference type="GO" id="GO:0003700">
    <property type="term" value="F:DNA-binding transcription factor activity"/>
    <property type="evidence" value="ECO:0007669"/>
    <property type="project" value="InterPro"/>
</dbReference>
<proteinExistence type="predicted"/>
<dbReference type="RefSeq" id="WP_065610508.1">
    <property type="nucleotide sequence ID" value="NZ_CAWMPN010000008.1"/>
</dbReference>
<dbReference type="InterPro" id="IPR036390">
    <property type="entry name" value="WH_DNA-bd_sf"/>
</dbReference>
<evidence type="ECO:0000256" key="3">
    <source>
        <dbReference type="ARBA" id="ARBA00023163"/>
    </source>
</evidence>
<dbReference type="SMART" id="SM00420">
    <property type="entry name" value="HTH_DEOR"/>
    <property type="match status" value="1"/>
</dbReference>
<dbReference type="PANTHER" id="PTHR30363:SF44">
    <property type="entry name" value="AGA OPERON TRANSCRIPTIONAL REPRESSOR-RELATED"/>
    <property type="match status" value="1"/>
</dbReference>
<dbReference type="InterPro" id="IPR014036">
    <property type="entry name" value="DeoR-like_C"/>
</dbReference>
<dbReference type="STRING" id="688.A6E04_08495"/>